<dbReference type="STRING" id="29655.A0A0K9P4Y1"/>
<dbReference type="FunFam" id="3.30.1370.30:FF:000001">
    <property type="entry name" value="40S ribosomal protein S15a"/>
    <property type="match status" value="1"/>
</dbReference>
<dbReference type="OMA" id="LVGGDMW"/>
<evidence type="ECO:0000313" key="9">
    <source>
        <dbReference type="Proteomes" id="UP000036987"/>
    </source>
</evidence>
<comment type="similarity">
    <text evidence="2">Belongs to the universal ribosomal protein uS8 family.</text>
</comment>
<dbReference type="GO" id="GO:0022627">
    <property type="term" value="C:cytosolic small ribosomal subunit"/>
    <property type="evidence" value="ECO:0000318"/>
    <property type="project" value="GO_Central"/>
</dbReference>
<dbReference type="PANTHER" id="PTHR11758">
    <property type="entry name" value="40S RIBOSOMAL PROTEIN S15A"/>
    <property type="match status" value="1"/>
</dbReference>
<evidence type="ECO:0000256" key="3">
    <source>
        <dbReference type="ARBA" id="ARBA00011458"/>
    </source>
</evidence>
<keyword evidence="4 8" id="KW-0689">Ribosomal protein</keyword>
<dbReference type="InterPro" id="IPR000630">
    <property type="entry name" value="Ribosomal_uS8"/>
</dbReference>
<dbReference type="GO" id="GO:0003735">
    <property type="term" value="F:structural constituent of ribosome"/>
    <property type="evidence" value="ECO:0000318"/>
    <property type="project" value="GO_Central"/>
</dbReference>
<evidence type="ECO:0000313" key="8">
    <source>
        <dbReference type="EMBL" id="KMZ64063.1"/>
    </source>
</evidence>
<dbReference type="Pfam" id="PF00410">
    <property type="entry name" value="Ribosomal_S8"/>
    <property type="match status" value="1"/>
</dbReference>
<evidence type="ECO:0000256" key="1">
    <source>
        <dbReference type="ARBA" id="ARBA00002569"/>
    </source>
</evidence>
<comment type="subunit">
    <text evidence="3">Part of the 30S ribosomal subunit.</text>
</comment>
<keyword evidence="5" id="KW-0687">Ribonucleoprotein</keyword>
<comment type="function">
    <text evidence="1">One of the primary rRNA binding proteins, it binds directly to 16S rRNA central domain where it helps coordinate assembly of the platform of the 30S subunit.</text>
</comment>
<gene>
    <name evidence="8" type="ORF">ZOSMA_387G00020</name>
</gene>
<evidence type="ECO:0000256" key="2">
    <source>
        <dbReference type="ARBA" id="ARBA00006471"/>
    </source>
</evidence>
<dbReference type="NCBIfam" id="NF003115">
    <property type="entry name" value="PRK04034.1"/>
    <property type="match status" value="1"/>
</dbReference>
<keyword evidence="9" id="KW-1185">Reference proteome</keyword>
<dbReference type="OrthoDB" id="10250260at2759"/>
<dbReference type="GO" id="GO:0006412">
    <property type="term" value="P:translation"/>
    <property type="evidence" value="ECO:0007669"/>
    <property type="project" value="InterPro"/>
</dbReference>
<comment type="caution">
    <text evidence="8">The sequence shown here is derived from an EMBL/GenBank/DDBJ whole genome shotgun (WGS) entry which is preliminary data.</text>
</comment>
<evidence type="ECO:0000256" key="5">
    <source>
        <dbReference type="ARBA" id="ARBA00023274"/>
    </source>
</evidence>
<dbReference type="Proteomes" id="UP000036987">
    <property type="component" value="Unassembled WGS sequence"/>
</dbReference>
<dbReference type="InterPro" id="IPR035987">
    <property type="entry name" value="Ribosomal_uS8_sf"/>
</dbReference>
<dbReference type="SUPFAM" id="SSF56047">
    <property type="entry name" value="Ribosomal protein S8"/>
    <property type="match status" value="1"/>
</dbReference>
<reference evidence="9" key="1">
    <citation type="journal article" date="2016" name="Nature">
        <title>The genome of the seagrass Zostera marina reveals angiosperm adaptation to the sea.</title>
        <authorList>
            <person name="Olsen J.L."/>
            <person name="Rouze P."/>
            <person name="Verhelst B."/>
            <person name="Lin Y.-C."/>
            <person name="Bayer T."/>
            <person name="Collen J."/>
            <person name="Dattolo E."/>
            <person name="De Paoli E."/>
            <person name="Dittami S."/>
            <person name="Maumus F."/>
            <person name="Michel G."/>
            <person name="Kersting A."/>
            <person name="Lauritano C."/>
            <person name="Lohaus R."/>
            <person name="Toepel M."/>
            <person name="Tonon T."/>
            <person name="Vanneste K."/>
            <person name="Amirebrahimi M."/>
            <person name="Brakel J."/>
            <person name="Bostroem C."/>
            <person name="Chovatia M."/>
            <person name="Grimwood J."/>
            <person name="Jenkins J.W."/>
            <person name="Jueterbock A."/>
            <person name="Mraz A."/>
            <person name="Stam W.T."/>
            <person name="Tice H."/>
            <person name="Bornberg-Bauer E."/>
            <person name="Green P.J."/>
            <person name="Pearson G.A."/>
            <person name="Procaccini G."/>
            <person name="Duarte C.M."/>
            <person name="Schmutz J."/>
            <person name="Reusch T.B.H."/>
            <person name="Van de Peer Y."/>
        </authorList>
    </citation>
    <scope>NUCLEOTIDE SEQUENCE [LARGE SCALE GENOMIC DNA]</scope>
    <source>
        <strain evidence="9">cv. Finnish</strain>
    </source>
</reference>
<sequence>MRGMRILNNALSKIVNAERRGTATTQLHPVSNVMADFLGVMKKRGYIKDFEVVDMHRVGKITVQLAGRLKDCRSLTYRQSIKAKDIQEFKQRKLPTQQWGYIVVRTPEGIVDHEEAIKLNIGGQILGYFY</sequence>
<protein>
    <recommendedName>
        <fullName evidence="6">Small ribosomal subunit protein uS8c</fullName>
    </recommendedName>
    <alternativeName>
        <fullName evidence="7">30S ribosomal protein S8, chloroplastic</fullName>
    </alternativeName>
</protein>
<proteinExistence type="inferred from homology"/>
<dbReference type="EMBL" id="LFYR01001190">
    <property type="protein sequence ID" value="KMZ64063.1"/>
    <property type="molecule type" value="Genomic_DNA"/>
</dbReference>
<evidence type="ECO:0000256" key="7">
    <source>
        <dbReference type="ARBA" id="ARBA00035516"/>
    </source>
</evidence>
<evidence type="ECO:0000256" key="4">
    <source>
        <dbReference type="ARBA" id="ARBA00022980"/>
    </source>
</evidence>
<name>A0A0K9P4Y1_ZOSMR</name>
<dbReference type="AlphaFoldDB" id="A0A0K9P4Y1"/>
<dbReference type="Gene3D" id="3.30.1490.10">
    <property type="match status" value="1"/>
</dbReference>
<evidence type="ECO:0000256" key="6">
    <source>
        <dbReference type="ARBA" id="ARBA00035153"/>
    </source>
</evidence>
<organism evidence="8 9">
    <name type="scientific">Zostera marina</name>
    <name type="common">Eelgrass</name>
    <dbReference type="NCBI Taxonomy" id="29655"/>
    <lineage>
        <taxon>Eukaryota</taxon>
        <taxon>Viridiplantae</taxon>
        <taxon>Streptophyta</taxon>
        <taxon>Embryophyta</taxon>
        <taxon>Tracheophyta</taxon>
        <taxon>Spermatophyta</taxon>
        <taxon>Magnoliopsida</taxon>
        <taxon>Liliopsida</taxon>
        <taxon>Zosteraceae</taxon>
        <taxon>Zostera</taxon>
    </lineage>
</organism>
<accession>A0A0K9P4Y1</accession>
<dbReference type="Gene3D" id="3.30.1370.30">
    <property type="match status" value="1"/>
</dbReference>